<keyword evidence="9" id="KW-0326">Glycosidase</keyword>
<dbReference type="InterPro" id="IPR043159">
    <property type="entry name" value="Lectin_gal-bd_sf"/>
</dbReference>
<organism evidence="11">
    <name type="scientific">Arundo donax</name>
    <name type="common">Giant reed</name>
    <name type="synonym">Donax arundinaceus</name>
    <dbReference type="NCBI Taxonomy" id="35708"/>
    <lineage>
        <taxon>Eukaryota</taxon>
        <taxon>Viridiplantae</taxon>
        <taxon>Streptophyta</taxon>
        <taxon>Embryophyta</taxon>
        <taxon>Tracheophyta</taxon>
        <taxon>Spermatophyta</taxon>
        <taxon>Magnoliopsida</taxon>
        <taxon>Liliopsida</taxon>
        <taxon>Poales</taxon>
        <taxon>Poaceae</taxon>
        <taxon>PACMAD clade</taxon>
        <taxon>Arundinoideae</taxon>
        <taxon>Arundineae</taxon>
        <taxon>Arundo</taxon>
    </lineage>
</organism>
<keyword evidence="5" id="KW-0052">Apoplast</keyword>
<reference evidence="11" key="1">
    <citation type="submission" date="2014-09" db="EMBL/GenBank/DDBJ databases">
        <authorList>
            <person name="Magalhaes I.L.F."/>
            <person name="Oliveira U."/>
            <person name="Santos F.R."/>
            <person name="Vidigal T.H.D.A."/>
            <person name="Brescovit A.D."/>
            <person name="Santos A.J."/>
        </authorList>
    </citation>
    <scope>NUCLEOTIDE SEQUENCE</scope>
    <source>
        <tissue evidence="11">Shoot tissue taken approximately 20 cm above the soil surface</tissue>
    </source>
</reference>
<comment type="catalytic activity">
    <reaction evidence="1">
        <text>Hydrolysis of terminal non-reducing beta-D-galactose residues in beta-D-galactosides.</text>
        <dbReference type="EC" id="3.2.1.23"/>
    </reaction>
</comment>
<dbReference type="GO" id="GO:0048046">
    <property type="term" value="C:apoplast"/>
    <property type="evidence" value="ECO:0007669"/>
    <property type="project" value="UniProtKB-SubCell"/>
</dbReference>
<dbReference type="FunFam" id="2.60.120.260:FF:000076">
    <property type="entry name" value="Beta-galactosidase"/>
    <property type="match status" value="1"/>
</dbReference>
<dbReference type="PANTHER" id="PTHR23421">
    <property type="entry name" value="BETA-GALACTOSIDASE RELATED"/>
    <property type="match status" value="1"/>
</dbReference>
<dbReference type="GO" id="GO:0005975">
    <property type="term" value="P:carbohydrate metabolic process"/>
    <property type="evidence" value="ECO:0007669"/>
    <property type="project" value="InterPro"/>
</dbReference>
<evidence type="ECO:0000256" key="3">
    <source>
        <dbReference type="ARBA" id="ARBA00009809"/>
    </source>
</evidence>
<dbReference type="PRINTS" id="PR00742">
    <property type="entry name" value="GLHYDRLASE35"/>
</dbReference>
<dbReference type="PROSITE" id="PS50228">
    <property type="entry name" value="SUEL_LECTIN"/>
    <property type="match status" value="1"/>
</dbReference>
<dbReference type="InterPro" id="IPR008979">
    <property type="entry name" value="Galactose-bd-like_sf"/>
</dbReference>
<dbReference type="FunFam" id="2.60.120.740:FF:000002">
    <property type="entry name" value="Beta-galactosidase"/>
    <property type="match status" value="1"/>
</dbReference>
<protein>
    <recommendedName>
        <fullName evidence="4">beta-galactosidase</fullName>
        <ecNumber evidence="4">3.2.1.23</ecNumber>
    </recommendedName>
</protein>
<keyword evidence="6" id="KW-0964">Secreted</keyword>
<evidence type="ECO:0000256" key="2">
    <source>
        <dbReference type="ARBA" id="ARBA00004271"/>
    </source>
</evidence>
<evidence type="ECO:0000256" key="1">
    <source>
        <dbReference type="ARBA" id="ARBA00001412"/>
    </source>
</evidence>
<dbReference type="Gene3D" id="2.60.120.260">
    <property type="entry name" value="Galactose-binding domain-like"/>
    <property type="match status" value="1"/>
</dbReference>
<dbReference type="Pfam" id="PF02140">
    <property type="entry name" value="SUEL_Lectin"/>
    <property type="match status" value="1"/>
</dbReference>
<accession>A0A0A9EQS0</accession>
<dbReference type="CDD" id="cd22842">
    <property type="entry name" value="Gal_Rha_Lectin_BGal"/>
    <property type="match status" value="1"/>
</dbReference>
<dbReference type="Pfam" id="PF21467">
    <property type="entry name" value="BetaGal_gal-bd"/>
    <property type="match status" value="1"/>
</dbReference>
<comment type="subcellular location">
    <subcellularLocation>
        <location evidence="2">Secreted</location>
        <location evidence="2">Extracellular space</location>
        <location evidence="2">Apoplast</location>
    </subcellularLocation>
</comment>
<dbReference type="EC" id="3.2.1.23" evidence="4"/>
<evidence type="ECO:0000259" key="10">
    <source>
        <dbReference type="PROSITE" id="PS50228"/>
    </source>
</evidence>
<dbReference type="InterPro" id="IPR048913">
    <property type="entry name" value="BetaGal_gal-bd"/>
</dbReference>
<dbReference type="GO" id="GO:0030246">
    <property type="term" value="F:carbohydrate binding"/>
    <property type="evidence" value="ECO:0007669"/>
    <property type="project" value="InterPro"/>
</dbReference>
<evidence type="ECO:0000256" key="6">
    <source>
        <dbReference type="ARBA" id="ARBA00022525"/>
    </source>
</evidence>
<evidence type="ECO:0000256" key="9">
    <source>
        <dbReference type="ARBA" id="ARBA00023295"/>
    </source>
</evidence>
<feature type="domain" description="SUEL-type lectin" evidence="10">
    <location>
        <begin position="177"/>
        <end position="258"/>
    </location>
</feature>
<dbReference type="EMBL" id="GBRH01197695">
    <property type="protein sequence ID" value="JAE00201.1"/>
    <property type="molecule type" value="Transcribed_RNA"/>
</dbReference>
<dbReference type="Gene3D" id="2.60.120.740">
    <property type="match status" value="1"/>
</dbReference>
<dbReference type="SUPFAM" id="SSF49785">
    <property type="entry name" value="Galactose-binding domain-like"/>
    <property type="match status" value="1"/>
</dbReference>
<comment type="similarity">
    <text evidence="3">Belongs to the glycosyl hydrolase 35 family.</text>
</comment>
<reference evidence="11" key="2">
    <citation type="journal article" date="2015" name="Data Brief">
        <title>Shoot transcriptome of the giant reed, Arundo donax.</title>
        <authorList>
            <person name="Barrero R.A."/>
            <person name="Guerrero F.D."/>
            <person name="Moolhuijzen P."/>
            <person name="Goolsby J.A."/>
            <person name="Tidwell J."/>
            <person name="Bellgard S.E."/>
            <person name="Bellgard M.I."/>
        </authorList>
    </citation>
    <scope>NUCLEOTIDE SEQUENCE</scope>
    <source>
        <tissue evidence="11">Shoot tissue taken approximately 20 cm above the soil surface</tissue>
    </source>
</reference>
<sequence>MQIGLKGEFSMFYAPEKQGCSEWSGMQNDDIQSPFTWYKTMFDAPKGPDPVAIGLGSMGKGQAWVNGHLIGRYWSLVASKSGCPSSCNYAGAYSESKCQSNCGMPTQSWYHIPREWLQEAGNLLVLFEETGGDPSQISLEVHYTKTICSKISETYYPPLSAWSRVANGRASVNAVAPELHLQCDDGHTISKITFASYGTPSGGCQNFSLGMCHASGTLDLVTQACIGKSKCAISVTNDVFGDPCPRVVKDLAVEAECSPPLASKESRDEM</sequence>
<dbReference type="InterPro" id="IPR001944">
    <property type="entry name" value="Glycoside_Hdrlase_35"/>
</dbReference>
<evidence type="ECO:0000256" key="7">
    <source>
        <dbReference type="ARBA" id="ARBA00022729"/>
    </source>
</evidence>
<evidence type="ECO:0000313" key="11">
    <source>
        <dbReference type="EMBL" id="JAE00201.1"/>
    </source>
</evidence>
<dbReference type="AlphaFoldDB" id="A0A0A9EQS0"/>
<name>A0A0A9EQS0_ARUDO</name>
<dbReference type="GO" id="GO:0004565">
    <property type="term" value="F:beta-galactosidase activity"/>
    <property type="evidence" value="ECO:0007669"/>
    <property type="project" value="UniProtKB-EC"/>
</dbReference>
<evidence type="ECO:0000256" key="5">
    <source>
        <dbReference type="ARBA" id="ARBA00022523"/>
    </source>
</evidence>
<proteinExistence type="inferred from homology"/>
<keyword evidence="7" id="KW-0732">Signal</keyword>
<evidence type="ECO:0000256" key="4">
    <source>
        <dbReference type="ARBA" id="ARBA00012756"/>
    </source>
</evidence>
<evidence type="ECO:0000256" key="8">
    <source>
        <dbReference type="ARBA" id="ARBA00022801"/>
    </source>
</evidence>
<keyword evidence="8" id="KW-0378">Hydrolase</keyword>
<dbReference type="InterPro" id="IPR000922">
    <property type="entry name" value="Lectin_gal-bd_dom"/>
</dbReference>